<dbReference type="PANTHER" id="PTHR14209:SF19">
    <property type="entry name" value="ISOAMYL ACETATE-HYDROLYZING ESTERASE 1 HOMOLOG"/>
    <property type="match status" value="1"/>
</dbReference>
<dbReference type="InterPro" id="IPR036514">
    <property type="entry name" value="SGNH_hydro_sf"/>
</dbReference>
<dbReference type="VEuPathDB" id="CryptoDB:Cvel_24354"/>
<feature type="region of interest" description="Disordered" evidence="1">
    <location>
        <begin position="472"/>
        <end position="538"/>
    </location>
</feature>
<evidence type="ECO:0000313" key="2">
    <source>
        <dbReference type="EMBL" id="CEM37540.1"/>
    </source>
</evidence>
<protein>
    <recommendedName>
        <fullName evidence="3">SGNH hydrolase-type esterase domain-containing protein</fullName>
    </recommendedName>
</protein>
<evidence type="ECO:0000256" key="1">
    <source>
        <dbReference type="SAM" id="MobiDB-lite"/>
    </source>
</evidence>
<dbReference type="AlphaFoldDB" id="A0A0G4H1Q2"/>
<sequence length="538" mass="57314">MDQRPIVVFLGDSVVHNSYPTGFIGKFAEEYAGKADVLHRGFPFGFDSTAALRYVQDVQRQYGHLGAKMLWVIWMQTNDMTINSVTNLPYTHPDTYAENIARLVRCIRKQQAKNEDGIVVDPPPSSRFSDGMGSNTAAYLQGYGTQPYGAAAPPQGYPPNTMAGSSYDPHRQSMPPPPGTYGYPPYPQQQPPYGYPAPPGNPAAMGRTGFGPAPTDPYGRTGGLEETSGSAAYGGKMGSSSRTLAAMTNAKDDTLLRGATPPAECDIVVIAPAPIDREKWAHTIEYLSQPPEMPASMPPKFLSFEKSLVYAKATVKLGFLLNVPVLDLLLAVPEVNWRGLYEDGVHLNEDGHNLVFHRLKRLIDDSLPNWRAESMPAILPGPTQNAYNYRPPLALKNRMDPSDPRLVKRTSNANSPDAPLAYATGHLNVDGDDADDISVGGRSGFYSAAGQFGDKKGYSPTLQAIGEMLPYKAGDEPNRQSLTKGGLPSGVPETSPEGGEVGAEGAAEGAEGAAEGAEGAAGEGEAAAEGAAVEAKAE</sequence>
<dbReference type="Gene3D" id="3.40.50.1110">
    <property type="entry name" value="SGNH hydrolase"/>
    <property type="match status" value="2"/>
</dbReference>
<feature type="region of interest" description="Disordered" evidence="1">
    <location>
        <begin position="153"/>
        <end position="178"/>
    </location>
</feature>
<dbReference type="SUPFAM" id="SSF52266">
    <property type="entry name" value="SGNH hydrolase"/>
    <property type="match status" value="2"/>
</dbReference>
<gene>
    <name evidence="2" type="ORF">Cvel_24354</name>
</gene>
<evidence type="ECO:0008006" key="3">
    <source>
        <dbReference type="Google" id="ProtNLM"/>
    </source>
</evidence>
<feature type="compositionally biased region" description="Low complexity" evidence="1">
    <location>
        <begin position="503"/>
        <end position="538"/>
    </location>
</feature>
<dbReference type="EMBL" id="CDMZ01001786">
    <property type="protein sequence ID" value="CEM37540.1"/>
    <property type="molecule type" value="Genomic_DNA"/>
</dbReference>
<proteinExistence type="predicted"/>
<accession>A0A0G4H1Q2</accession>
<dbReference type="InterPro" id="IPR045136">
    <property type="entry name" value="Iah1-like"/>
</dbReference>
<organism evidence="2">
    <name type="scientific">Chromera velia CCMP2878</name>
    <dbReference type="NCBI Taxonomy" id="1169474"/>
    <lineage>
        <taxon>Eukaryota</taxon>
        <taxon>Sar</taxon>
        <taxon>Alveolata</taxon>
        <taxon>Colpodellida</taxon>
        <taxon>Chromeraceae</taxon>
        <taxon>Chromera</taxon>
    </lineage>
</organism>
<dbReference type="PANTHER" id="PTHR14209">
    <property type="entry name" value="ISOAMYL ACETATE-HYDROLYZING ESTERASE 1"/>
    <property type="match status" value="1"/>
</dbReference>
<reference evidence="2" key="1">
    <citation type="submission" date="2014-11" db="EMBL/GenBank/DDBJ databases">
        <authorList>
            <person name="Otto D Thomas"/>
            <person name="Naeem Raeece"/>
        </authorList>
    </citation>
    <scope>NUCLEOTIDE SEQUENCE</scope>
</reference>
<name>A0A0G4H1Q2_9ALVE</name>